<protein>
    <submittedName>
        <fullName evidence="1">Uncharacterized protein</fullName>
    </submittedName>
</protein>
<accession>A0A0A9FHB7</accession>
<reference evidence="1" key="1">
    <citation type="submission" date="2014-09" db="EMBL/GenBank/DDBJ databases">
        <authorList>
            <person name="Magalhaes I.L.F."/>
            <person name="Oliveira U."/>
            <person name="Santos F.R."/>
            <person name="Vidigal T.H.D.A."/>
            <person name="Brescovit A.D."/>
            <person name="Santos A.J."/>
        </authorList>
    </citation>
    <scope>NUCLEOTIDE SEQUENCE</scope>
    <source>
        <tissue evidence="1">Shoot tissue taken approximately 20 cm above the soil surface</tissue>
    </source>
</reference>
<sequence>MVVPKFSASAKRESINEWESTIPVLGDSKALRHRSSGSISIA</sequence>
<organism evidence="1">
    <name type="scientific">Arundo donax</name>
    <name type="common">Giant reed</name>
    <name type="synonym">Donax arundinaceus</name>
    <dbReference type="NCBI Taxonomy" id="35708"/>
    <lineage>
        <taxon>Eukaryota</taxon>
        <taxon>Viridiplantae</taxon>
        <taxon>Streptophyta</taxon>
        <taxon>Embryophyta</taxon>
        <taxon>Tracheophyta</taxon>
        <taxon>Spermatophyta</taxon>
        <taxon>Magnoliopsida</taxon>
        <taxon>Liliopsida</taxon>
        <taxon>Poales</taxon>
        <taxon>Poaceae</taxon>
        <taxon>PACMAD clade</taxon>
        <taxon>Arundinoideae</taxon>
        <taxon>Arundineae</taxon>
        <taxon>Arundo</taxon>
    </lineage>
</organism>
<dbReference type="EMBL" id="GBRH01185441">
    <property type="protein sequence ID" value="JAE12455.1"/>
    <property type="molecule type" value="Transcribed_RNA"/>
</dbReference>
<proteinExistence type="predicted"/>
<evidence type="ECO:0000313" key="1">
    <source>
        <dbReference type="EMBL" id="JAE12455.1"/>
    </source>
</evidence>
<dbReference type="AlphaFoldDB" id="A0A0A9FHB7"/>
<name>A0A0A9FHB7_ARUDO</name>
<reference evidence="1" key="2">
    <citation type="journal article" date="2015" name="Data Brief">
        <title>Shoot transcriptome of the giant reed, Arundo donax.</title>
        <authorList>
            <person name="Barrero R.A."/>
            <person name="Guerrero F.D."/>
            <person name="Moolhuijzen P."/>
            <person name="Goolsby J.A."/>
            <person name="Tidwell J."/>
            <person name="Bellgard S.E."/>
            <person name="Bellgard M.I."/>
        </authorList>
    </citation>
    <scope>NUCLEOTIDE SEQUENCE</scope>
    <source>
        <tissue evidence="1">Shoot tissue taken approximately 20 cm above the soil surface</tissue>
    </source>
</reference>